<dbReference type="RefSeq" id="WP_345715080.1">
    <property type="nucleotide sequence ID" value="NZ_BAABFP010000002.1"/>
</dbReference>
<dbReference type="InterPro" id="IPR007554">
    <property type="entry name" value="Glycerophosphate_synth"/>
</dbReference>
<dbReference type="InterPro" id="IPR051612">
    <property type="entry name" value="Teichoic_Acid_Biosynth"/>
</dbReference>
<name>A0ABW1JFT8_9ACTN</name>
<evidence type="ECO:0000256" key="6">
    <source>
        <dbReference type="ARBA" id="ARBA00023136"/>
    </source>
</evidence>
<evidence type="ECO:0000313" key="8">
    <source>
        <dbReference type="Proteomes" id="UP001596189"/>
    </source>
</evidence>
<organism evidence="7 8">
    <name type="scientific">Angustibacter luteus</name>
    <dbReference type="NCBI Taxonomy" id="658456"/>
    <lineage>
        <taxon>Bacteria</taxon>
        <taxon>Bacillati</taxon>
        <taxon>Actinomycetota</taxon>
        <taxon>Actinomycetes</taxon>
        <taxon>Kineosporiales</taxon>
        <taxon>Kineosporiaceae</taxon>
    </lineage>
</organism>
<dbReference type="EMBL" id="JBHSRD010000004">
    <property type="protein sequence ID" value="MFC6008226.1"/>
    <property type="molecule type" value="Genomic_DNA"/>
</dbReference>
<keyword evidence="3" id="KW-1003">Cell membrane</keyword>
<dbReference type="InterPro" id="IPR043148">
    <property type="entry name" value="TagF_C"/>
</dbReference>
<keyword evidence="4" id="KW-0808">Transferase</keyword>
<comment type="subcellular location">
    <subcellularLocation>
        <location evidence="1">Cell membrane</location>
        <topology evidence="1">Peripheral membrane protein</topology>
    </subcellularLocation>
</comment>
<dbReference type="Proteomes" id="UP001596189">
    <property type="component" value="Unassembled WGS sequence"/>
</dbReference>
<evidence type="ECO:0000256" key="1">
    <source>
        <dbReference type="ARBA" id="ARBA00004202"/>
    </source>
</evidence>
<reference evidence="8" key="1">
    <citation type="journal article" date="2019" name="Int. J. Syst. Evol. Microbiol.">
        <title>The Global Catalogue of Microorganisms (GCM) 10K type strain sequencing project: providing services to taxonomists for standard genome sequencing and annotation.</title>
        <authorList>
            <consortium name="The Broad Institute Genomics Platform"/>
            <consortium name="The Broad Institute Genome Sequencing Center for Infectious Disease"/>
            <person name="Wu L."/>
            <person name="Ma J."/>
        </authorList>
    </citation>
    <scope>NUCLEOTIDE SEQUENCE [LARGE SCALE GENOMIC DNA]</scope>
    <source>
        <strain evidence="8">KACC 14249</strain>
    </source>
</reference>
<evidence type="ECO:0000256" key="5">
    <source>
        <dbReference type="ARBA" id="ARBA00022944"/>
    </source>
</evidence>
<evidence type="ECO:0000256" key="4">
    <source>
        <dbReference type="ARBA" id="ARBA00022679"/>
    </source>
</evidence>
<protein>
    <submittedName>
        <fullName evidence="7">CDP-glycerol glycerophosphotransferase family protein</fullName>
    </submittedName>
</protein>
<keyword evidence="6" id="KW-0472">Membrane</keyword>
<keyword evidence="8" id="KW-1185">Reference proteome</keyword>
<dbReference type="InterPro" id="IPR043149">
    <property type="entry name" value="TagF_N"/>
</dbReference>
<proteinExistence type="inferred from homology"/>
<gene>
    <name evidence="7" type="ORF">ACFQDO_13905</name>
</gene>
<evidence type="ECO:0000256" key="3">
    <source>
        <dbReference type="ARBA" id="ARBA00022475"/>
    </source>
</evidence>
<sequence>MRVVYCSFNGRFSDNPLAVYEQLRTRPGLTHTWILDPAHADGFPADVRTVLTGSDEASAALGEADAVISNHHITTPWTKAAGCRYLQTWHGTPLKRVHADIEHPSPPLRRLIEQFDRDVALWDVLTNPNEASSELLAGAFRFGGQVLTTGSPRNDVLVGPQADEVRARVRGQLGLGDDRTAVLYAPTWRDDQVGSDGDFDFAFQLDLDAFRRRLAGDAVLLVRLHPFVSGRLAGIVPADDPDVRDVSFHPQVSDLYLAADALVTDYSSVMFDFAVTGRPIVFFTYDLEHYRDEVRGFYFDPRPDAPGPMLRTSAEVLTALGDLDLLRHRWSEPYARFRERYCAHEDGLAAQRVADLVMAGRAVSPAP</sequence>
<dbReference type="PANTHER" id="PTHR37316:SF3">
    <property type="entry name" value="TEICHOIC ACID GLYCEROL-PHOSPHATE TRANSFERASE"/>
    <property type="match status" value="1"/>
</dbReference>
<evidence type="ECO:0000313" key="7">
    <source>
        <dbReference type="EMBL" id="MFC6008226.1"/>
    </source>
</evidence>
<dbReference type="Gene3D" id="3.40.50.11820">
    <property type="match status" value="1"/>
</dbReference>
<dbReference type="PANTHER" id="PTHR37316">
    <property type="entry name" value="TEICHOIC ACID GLYCEROL-PHOSPHATE PRIMASE"/>
    <property type="match status" value="1"/>
</dbReference>
<comment type="caution">
    <text evidence="7">The sequence shown here is derived from an EMBL/GenBank/DDBJ whole genome shotgun (WGS) entry which is preliminary data.</text>
</comment>
<dbReference type="Gene3D" id="3.40.50.12580">
    <property type="match status" value="1"/>
</dbReference>
<evidence type="ECO:0000256" key="2">
    <source>
        <dbReference type="ARBA" id="ARBA00010488"/>
    </source>
</evidence>
<dbReference type="Pfam" id="PF04464">
    <property type="entry name" value="Glyphos_transf"/>
    <property type="match status" value="1"/>
</dbReference>
<keyword evidence="5" id="KW-0777">Teichoic acid biosynthesis</keyword>
<accession>A0ABW1JFT8</accession>
<dbReference type="SUPFAM" id="SSF53756">
    <property type="entry name" value="UDP-Glycosyltransferase/glycogen phosphorylase"/>
    <property type="match status" value="1"/>
</dbReference>
<comment type="similarity">
    <text evidence="2">Belongs to the CDP-glycerol glycerophosphotransferase family.</text>
</comment>